<comment type="subunit">
    <text evidence="9 10">Homodimer. Probably interacts with PlsY.</text>
</comment>
<dbReference type="OrthoDB" id="9806408at2"/>
<dbReference type="PANTHER" id="PTHR30100">
    <property type="entry name" value="FATTY ACID/PHOSPHOLIPID SYNTHESIS PROTEIN PLSX"/>
    <property type="match status" value="1"/>
</dbReference>
<sequence length="323" mass="34782">MSGDHGPRIILPAALEILKKYPDIRLILVGHEDKLRAELPDTPFADRLVIHHAEQVVEMDDSVSVALRSKKQSSMRVAINLVKEGKAAACVSAGNTGALMAVSRFVLKTIRGIDRPAIIATVPTAISHTHVLDLGANVDCTAEHLLQFALMGSVLISETENKPNPTVALLNIGSEDIKGNSVVKQASALLEQESSLNYTGYIEGNQINHSDIDLVVCDGFVGNVALKTSEGVAKFIAKVLKKQFNRGIYSRLIGLLALPILKRLSREINPDEYNGASLVGLRGVVVKSHGGAGVKAFYHAIETAITEARQDLPARIEEKLPNP</sequence>
<evidence type="ECO:0000313" key="12">
    <source>
        <dbReference type="Proteomes" id="UP000244906"/>
    </source>
</evidence>
<proteinExistence type="inferred from homology"/>
<keyword evidence="7 10" id="KW-1208">Phospholipid metabolism</keyword>
<dbReference type="InterPro" id="IPR012281">
    <property type="entry name" value="Phospholipid_synth_PlsX-like"/>
</dbReference>
<evidence type="ECO:0000313" key="11">
    <source>
        <dbReference type="EMBL" id="PVZ69050.1"/>
    </source>
</evidence>
<evidence type="ECO:0000256" key="3">
    <source>
        <dbReference type="ARBA" id="ARBA00022516"/>
    </source>
</evidence>
<evidence type="ECO:0000256" key="6">
    <source>
        <dbReference type="ARBA" id="ARBA00023209"/>
    </source>
</evidence>
<dbReference type="GO" id="GO:0043811">
    <property type="term" value="F:phosphate:acyl-[acyl carrier protein] acyltransferase activity"/>
    <property type="evidence" value="ECO:0007669"/>
    <property type="project" value="UniProtKB-UniRule"/>
</dbReference>
<gene>
    <name evidence="10" type="primary">plsX</name>
    <name evidence="11" type="ORF">DC094_11835</name>
</gene>
<dbReference type="InterPro" id="IPR003664">
    <property type="entry name" value="FA_synthesis"/>
</dbReference>
<keyword evidence="4 10" id="KW-0808">Transferase</keyword>
<dbReference type="GO" id="GO:0008654">
    <property type="term" value="P:phospholipid biosynthetic process"/>
    <property type="evidence" value="ECO:0007669"/>
    <property type="project" value="UniProtKB-KW"/>
</dbReference>
<comment type="pathway">
    <text evidence="10">Lipid metabolism; phospholipid metabolism.</text>
</comment>
<keyword evidence="11" id="KW-0012">Acyltransferase</keyword>
<evidence type="ECO:0000256" key="5">
    <source>
        <dbReference type="ARBA" id="ARBA00023098"/>
    </source>
</evidence>
<keyword evidence="12" id="KW-1185">Reference proteome</keyword>
<dbReference type="UniPathway" id="UPA00085"/>
<evidence type="ECO:0000256" key="8">
    <source>
        <dbReference type="ARBA" id="ARBA00024069"/>
    </source>
</evidence>
<dbReference type="HAMAP" id="MF_00019">
    <property type="entry name" value="PlsX"/>
    <property type="match status" value="1"/>
</dbReference>
<evidence type="ECO:0000256" key="4">
    <source>
        <dbReference type="ARBA" id="ARBA00022679"/>
    </source>
</evidence>
<keyword evidence="3 10" id="KW-0444">Lipid biosynthesis</keyword>
<dbReference type="Proteomes" id="UP000244906">
    <property type="component" value="Unassembled WGS sequence"/>
</dbReference>
<dbReference type="EMBL" id="QDDL01000004">
    <property type="protein sequence ID" value="PVZ69050.1"/>
    <property type="molecule type" value="Genomic_DNA"/>
</dbReference>
<comment type="function">
    <text evidence="10">Catalyzes the reversible formation of acyl-phosphate (acyl-PO(4)) from acyl-[acyl-carrier-protein] (acyl-ACP). This enzyme utilizes acyl-ACP as fatty acyl donor, but not acyl-CoA.</text>
</comment>
<comment type="similarity">
    <text evidence="10">Belongs to the PlsX family.</text>
</comment>
<dbReference type="NCBIfam" id="TIGR00182">
    <property type="entry name" value="plsX"/>
    <property type="match status" value="1"/>
</dbReference>
<dbReference type="PIRSF" id="PIRSF002465">
    <property type="entry name" value="Phsphlp_syn_PlsX"/>
    <property type="match status" value="1"/>
</dbReference>
<comment type="catalytic activity">
    <reaction evidence="1 10">
        <text>a fatty acyl-[ACP] + phosphate = an acyl phosphate + holo-[ACP]</text>
        <dbReference type="Rhea" id="RHEA:42292"/>
        <dbReference type="Rhea" id="RHEA-COMP:9685"/>
        <dbReference type="Rhea" id="RHEA-COMP:14125"/>
        <dbReference type="ChEBI" id="CHEBI:43474"/>
        <dbReference type="ChEBI" id="CHEBI:59918"/>
        <dbReference type="ChEBI" id="CHEBI:64479"/>
        <dbReference type="ChEBI" id="CHEBI:138651"/>
        <dbReference type="EC" id="2.3.1.274"/>
    </reaction>
</comment>
<keyword evidence="5 10" id="KW-0443">Lipid metabolism</keyword>
<dbReference type="GO" id="GO:0006633">
    <property type="term" value="P:fatty acid biosynthetic process"/>
    <property type="evidence" value="ECO:0007669"/>
    <property type="project" value="UniProtKB-UniRule"/>
</dbReference>
<dbReference type="AlphaFoldDB" id="A0A2V1GUR4"/>
<comment type="subcellular location">
    <subcellularLocation>
        <location evidence="10">Cytoplasm</location>
    </subcellularLocation>
    <text evidence="10">Associated with the membrane possibly through PlsY.</text>
</comment>
<protein>
    <recommendedName>
        <fullName evidence="8 10">Phosphate acyltransferase</fullName>
        <ecNumber evidence="8 10">2.3.1.274</ecNumber>
    </recommendedName>
    <alternativeName>
        <fullName evidence="10">Acyl-ACP phosphotransacylase</fullName>
    </alternativeName>
    <alternativeName>
        <fullName evidence="10">Acyl-[acyl-carrier-protein]--phosphate acyltransferase</fullName>
    </alternativeName>
    <alternativeName>
        <fullName evidence="10">Phosphate-acyl-ACP acyltransferase</fullName>
    </alternativeName>
</protein>
<accession>A0A2V1GUR4</accession>
<dbReference type="SUPFAM" id="SSF53659">
    <property type="entry name" value="Isocitrate/Isopropylmalate dehydrogenase-like"/>
    <property type="match status" value="1"/>
</dbReference>
<dbReference type="EC" id="2.3.1.274" evidence="8 10"/>
<reference evidence="11 12" key="1">
    <citation type="submission" date="2018-04" db="EMBL/GenBank/DDBJ databases">
        <title>Thalassorhabdus spongiae gen. nov., sp. nov., isolated from a marine sponge in South-West Iceland.</title>
        <authorList>
            <person name="Knobloch S."/>
            <person name="Daussin A."/>
            <person name="Johannsson R."/>
            <person name="Marteinsson V.T."/>
        </authorList>
    </citation>
    <scope>NUCLEOTIDE SEQUENCE [LARGE SCALE GENOMIC DNA]</scope>
    <source>
        <strain evidence="11 12">Hp12</strain>
    </source>
</reference>
<dbReference type="GO" id="GO:0005737">
    <property type="term" value="C:cytoplasm"/>
    <property type="evidence" value="ECO:0007669"/>
    <property type="project" value="UniProtKB-SubCell"/>
</dbReference>
<comment type="caution">
    <text evidence="11">The sequence shown here is derived from an EMBL/GenBank/DDBJ whole genome shotgun (WGS) entry which is preliminary data.</text>
</comment>
<name>A0A2V1GUR4_9GAMM</name>
<dbReference type="PANTHER" id="PTHR30100:SF1">
    <property type="entry name" value="PHOSPHATE ACYLTRANSFERASE"/>
    <property type="match status" value="1"/>
</dbReference>
<evidence type="ECO:0000256" key="9">
    <source>
        <dbReference type="ARBA" id="ARBA00046608"/>
    </source>
</evidence>
<organism evidence="11 12">
    <name type="scientific">Pelagibaculum spongiae</name>
    <dbReference type="NCBI Taxonomy" id="2080658"/>
    <lineage>
        <taxon>Bacteria</taxon>
        <taxon>Pseudomonadati</taxon>
        <taxon>Pseudomonadota</taxon>
        <taxon>Gammaproteobacteria</taxon>
        <taxon>Oceanospirillales</taxon>
        <taxon>Pelagibaculum</taxon>
    </lineage>
</organism>
<dbReference type="Gene3D" id="3.40.718.10">
    <property type="entry name" value="Isopropylmalate Dehydrogenase"/>
    <property type="match status" value="1"/>
</dbReference>
<dbReference type="Pfam" id="PF02504">
    <property type="entry name" value="FA_synthesis"/>
    <property type="match status" value="1"/>
</dbReference>
<evidence type="ECO:0000256" key="7">
    <source>
        <dbReference type="ARBA" id="ARBA00023264"/>
    </source>
</evidence>
<keyword evidence="6 10" id="KW-0594">Phospholipid biosynthesis</keyword>
<evidence type="ECO:0000256" key="10">
    <source>
        <dbReference type="HAMAP-Rule" id="MF_00019"/>
    </source>
</evidence>
<keyword evidence="2 10" id="KW-0963">Cytoplasm</keyword>
<evidence type="ECO:0000256" key="2">
    <source>
        <dbReference type="ARBA" id="ARBA00022490"/>
    </source>
</evidence>
<evidence type="ECO:0000256" key="1">
    <source>
        <dbReference type="ARBA" id="ARBA00001232"/>
    </source>
</evidence>